<dbReference type="EMBL" id="CATNWA010000049">
    <property type="protein sequence ID" value="CAI9532221.1"/>
    <property type="molecule type" value="Genomic_DNA"/>
</dbReference>
<protein>
    <submittedName>
        <fullName evidence="1">Uncharacterized protein</fullName>
    </submittedName>
</protein>
<name>A0ABN9AC08_9NEOB</name>
<proteinExistence type="predicted"/>
<dbReference type="Proteomes" id="UP001162483">
    <property type="component" value="Unassembled WGS sequence"/>
</dbReference>
<organism evidence="1 2">
    <name type="scientific">Staurois parvus</name>
    <dbReference type="NCBI Taxonomy" id="386267"/>
    <lineage>
        <taxon>Eukaryota</taxon>
        <taxon>Metazoa</taxon>
        <taxon>Chordata</taxon>
        <taxon>Craniata</taxon>
        <taxon>Vertebrata</taxon>
        <taxon>Euteleostomi</taxon>
        <taxon>Amphibia</taxon>
        <taxon>Batrachia</taxon>
        <taxon>Anura</taxon>
        <taxon>Neobatrachia</taxon>
        <taxon>Ranoidea</taxon>
        <taxon>Ranidae</taxon>
        <taxon>Staurois</taxon>
    </lineage>
</organism>
<reference evidence="1" key="1">
    <citation type="submission" date="2023-05" db="EMBL/GenBank/DDBJ databases">
        <authorList>
            <person name="Stuckert A."/>
        </authorList>
    </citation>
    <scope>NUCLEOTIDE SEQUENCE</scope>
</reference>
<keyword evidence="2" id="KW-1185">Reference proteome</keyword>
<accession>A0ABN9AC08</accession>
<sequence>MPVNAHQCHLSVPITTASLAHISEGEKSLIYKIL</sequence>
<evidence type="ECO:0000313" key="2">
    <source>
        <dbReference type="Proteomes" id="UP001162483"/>
    </source>
</evidence>
<comment type="caution">
    <text evidence="1">The sequence shown here is derived from an EMBL/GenBank/DDBJ whole genome shotgun (WGS) entry which is preliminary data.</text>
</comment>
<evidence type="ECO:0000313" key="1">
    <source>
        <dbReference type="EMBL" id="CAI9532221.1"/>
    </source>
</evidence>
<gene>
    <name evidence="1" type="ORF">SPARVUS_LOCUS119097</name>
</gene>